<dbReference type="GO" id="GO:0009240">
    <property type="term" value="P:isopentenyl diphosphate biosynthetic process"/>
    <property type="evidence" value="ECO:0007669"/>
    <property type="project" value="TreeGrafter"/>
</dbReference>
<dbReference type="CDD" id="cd02885">
    <property type="entry name" value="NUDIX_IPP_Isomerase"/>
    <property type="match status" value="1"/>
</dbReference>
<comment type="caution">
    <text evidence="13">The sequence shown here is derived from an EMBL/GenBank/DDBJ whole genome shotgun (WGS) entry which is preliminary data.</text>
</comment>
<sequence length="172" mass="19837">MESVILVDQEDNAIGTMQKMEAHLQGELHRAFSVFIFNTSGELLLQQRAWNKYHSAGMWTNTCCSHPRAGEENMDAANRRLAEEMGMTCTLNYVFNFTYKAELKDGISEHEFDHVFFGITDVLPVPNPDEVAGFKYCDMKSLAIEIETHPEKYSEWLKICFDKVMESYTKLF</sequence>
<dbReference type="EC" id="5.3.3.2" evidence="3 10"/>
<evidence type="ECO:0000256" key="5">
    <source>
        <dbReference type="ARBA" id="ARBA00022723"/>
    </source>
</evidence>
<dbReference type="EMBL" id="SNYC01000003">
    <property type="protein sequence ID" value="TDQ11596.1"/>
    <property type="molecule type" value="Genomic_DNA"/>
</dbReference>
<dbReference type="PANTHER" id="PTHR10885">
    <property type="entry name" value="ISOPENTENYL-DIPHOSPHATE DELTA-ISOMERASE"/>
    <property type="match status" value="1"/>
</dbReference>
<dbReference type="NCBIfam" id="TIGR02150">
    <property type="entry name" value="IPP_isom_1"/>
    <property type="match status" value="1"/>
</dbReference>
<name>A0A4R6SYT0_9SPHI</name>
<dbReference type="GO" id="GO:0046872">
    <property type="term" value="F:metal ion binding"/>
    <property type="evidence" value="ECO:0007669"/>
    <property type="project" value="UniProtKB-KW"/>
</dbReference>
<evidence type="ECO:0000313" key="13">
    <source>
        <dbReference type="EMBL" id="TDQ11596.1"/>
    </source>
</evidence>
<evidence type="ECO:0000256" key="2">
    <source>
        <dbReference type="ARBA" id="ARBA00007579"/>
    </source>
</evidence>
<dbReference type="PANTHER" id="PTHR10885:SF0">
    <property type="entry name" value="ISOPENTENYL-DIPHOSPHATE DELTA-ISOMERASE"/>
    <property type="match status" value="1"/>
</dbReference>
<dbReference type="GO" id="GO:0004452">
    <property type="term" value="F:isopentenyl-diphosphate delta-isomerase activity"/>
    <property type="evidence" value="ECO:0007669"/>
    <property type="project" value="UniProtKB-UniRule"/>
</dbReference>
<keyword evidence="6" id="KW-0460">Magnesium</keyword>
<comment type="pathway">
    <text evidence="1">Isoprenoid biosynthesis; dimethylallyl diphosphate biosynthesis; dimethylallyl diphosphate from isopentenyl diphosphate: step 1/1.</text>
</comment>
<gene>
    <name evidence="13" type="ORF">ATK78_0719</name>
</gene>
<evidence type="ECO:0000256" key="7">
    <source>
        <dbReference type="ARBA" id="ARBA00023211"/>
    </source>
</evidence>
<keyword evidence="5" id="KW-0479">Metal-binding</keyword>
<reference evidence="13 14" key="1">
    <citation type="submission" date="2019-03" db="EMBL/GenBank/DDBJ databases">
        <title>Genomic Encyclopedia of Archaeal and Bacterial Type Strains, Phase II (KMG-II): from individual species to whole genera.</title>
        <authorList>
            <person name="Goeker M."/>
        </authorList>
    </citation>
    <scope>NUCLEOTIDE SEQUENCE [LARGE SCALE GENOMIC DNA]</scope>
    <source>
        <strain evidence="13 14">DSM 19035</strain>
    </source>
</reference>
<keyword evidence="14" id="KW-1185">Reference proteome</keyword>
<dbReference type="Proteomes" id="UP000295620">
    <property type="component" value="Unassembled WGS sequence"/>
</dbReference>
<keyword evidence="4" id="KW-0963">Cytoplasm</keyword>
<evidence type="ECO:0000256" key="10">
    <source>
        <dbReference type="NCBIfam" id="TIGR02150"/>
    </source>
</evidence>
<keyword evidence="9 13" id="KW-0413">Isomerase</keyword>
<evidence type="ECO:0000256" key="9">
    <source>
        <dbReference type="ARBA" id="ARBA00023235"/>
    </source>
</evidence>
<dbReference type="Gene3D" id="3.90.79.10">
    <property type="entry name" value="Nucleoside Triphosphate Pyrophosphohydrolase"/>
    <property type="match status" value="1"/>
</dbReference>
<dbReference type="InterPro" id="IPR015797">
    <property type="entry name" value="NUDIX_hydrolase-like_dom_sf"/>
</dbReference>
<dbReference type="InterPro" id="IPR011876">
    <property type="entry name" value="IsopentenylPP_isomerase_typ1"/>
</dbReference>
<dbReference type="PROSITE" id="PS51462">
    <property type="entry name" value="NUDIX"/>
    <property type="match status" value="1"/>
</dbReference>
<dbReference type="InterPro" id="IPR056375">
    <property type="entry name" value="Idi_bact"/>
</dbReference>
<feature type="active site" evidence="11">
    <location>
        <position position="64"/>
    </location>
</feature>
<feature type="active site" evidence="11">
    <location>
        <position position="111"/>
    </location>
</feature>
<evidence type="ECO:0000259" key="12">
    <source>
        <dbReference type="PROSITE" id="PS51462"/>
    </source>
</evidence>
<dbReference type="SUPFAM" id="SSF55811">
    <property type="entry name" value="Nudix"/>
    <property type="match status" value="1"/>
</dbReference>
<evidence type="ECO:0000256" key="8">
    <source>
        <dbReference type="ARBA" id="ARBA00023229"/>
    </source>
</evidence>
<dbReference type="UniPathway" id="UPA00059">
    <property type="reaction ID" value="UER00104"/>
</dbReference>
<protein>
    <recommendedName>
        <fullName evidence="3 10">Isopentenyl-diphosphate delta-isomerase</fullName>
        <ecNumber evidence="3 10">5.3.3.2</ecNumber>
    </recommendedName>
</protein>
<dbReference type="InterPro" id="IPR000086">
    <property type="entry name" value="NUDIX_hydrolase_dom"/>
</dbReference>
<dbReference type="PIRSF" id="PIRSF018427">
    <property type="entry name" value="Isopntndiph_ism"/>
    <property type="match status" value="1"/>
</dbReference>
<evidence type="ECO:0000313" key="14">
    <source>
        <dbReference type="Proteomes" id="UP000295620"/>
    </source>
</evidence>
<dbReference type="GO" id="GO:0005737">
    <property type="term" value="C:cytoplasm"/>
    <property type="evidence" value="ECO:0007669"/>
    <property type="project" value="TreeGrafter"/>
</dbReference>
<feature type="domain" description="Nudix hydrolase" evidence="12">
    <location>
        <begin position="27"/>
        <end position="159"/>
    </location>
</feature>
<organism evidence="13 14">
    <name type="scientific">Pedobacter metabolipauper</name>
    <dbReference type="NCBI Taxonomy" id="425513"/>
    <lineage>
        <taxon>Bacteria</taxon>
        <taxon>Pseudomonadati</taxon>
        <taxon>Bacteroidota</taxon>
        <taxon>Sphingobacteriia</taxon>
        <taxon>Sphingobacteriales</taxon>
        <taxon>Sphingobacteriaceae</taxon>
        <taxon>Pedobacter</taxon>
    </lineage>
</organism>
<proteinExistence type="inferred from homology"/>
<dbReference type="NCBIfam" id="NF002995">
    <property type="entry name" value="PRK03759.1"/>
    <property type="match status" value="1"/>
</dbReference>
<dbReference type="HAMAP" id="MF_00202">
    <property type="entry name" value="Idi"/>
    <property type="match status" value="1"/>
</dbReference>
<accession>A0A4R6SYT0</accession>
<evidence type="ECO:0000256" key="6">
    <source>
        <dbReference type="ARBA" id="ARBA00022842"/>
    </source>
</evidence>
<keyword evidence="8" id="KW-0414">Isoprene biosynthesis</keyword>
<dbReference type="Pfam" id="PF00293">
    <property type="entry name" value="NUDIX"/>
    <property type="match status" value="1"/>
</dbReference>
<comment type="similarity">
    <text evidence="2">Belongs to the IPP isomerase type 1 family.</text>
</comment>
<evidence type="ECO:0000256" key="11">
    <source>
        <dbReference type="PIRSR" id="PIRSR018427-1"/>
    </source>
</evidence>
<evidence type="ECO:0000256" key="1">
    <source>
        <dbReference type="ARBA" id="ARBA00004826"/>
    </source>
</evidence>
<evidence type="ECO:0000256" key="3">
    <source>
        <dbReference type="ARBA" id="ARBA00012057"/>
    </source>
</evidence>
<keyword evidence="7" id="KW-0464">Manganese</keyword>
<dbReference type="AlphaFoldDB" id="A0A4R6SYT0"/>
<evidence type="ECO:0000256" key="4">
    <source>
        <dbReference type="ARBA" id="ARBA00022490"/>
    </source>
</evidence>
<dbReference type="GO" id="GO:0050992">
    <property type="term" value="P:dimethylallyl diphosphate biosynthetic process"/>
    <property type="evidence" value="ECO:0007669"/>
    <property type="project" value="UniProtKB-UniPathway"/>
</dbReference>